<feature type="compositionally biased region" description="Polar residues" evidence="1">
    <location>
        <begin position="26"/>
        <end position="38"/>
    </location>
</feature>
<proteinExistence type="predicted"/>
<dbReference type="Proteomes" id="UP001392437">
    <property type="component" value="Unassembled WGS sequence"/>
</dbReference>
<keyword evidence="3" id="KW-1185">Reference proteome</keyword>
<name>A0AAW0QKT3_9PEZI</name>
<dbReference type="AlphaFoldDB" id="A0AAW0QKT3"/>
<feature type="region of interest" description="Disordered" evidence="1">
    <location>
        <begin position="58"/>
        <end position="77"/>
    </location>
</feature>
<accession>A0AAW0QKT3</accession>
<gene>
    <name evidence="2" type="ORF">PG999_009461</name>
</gene>
<feature type="region of interest" description="Disordered" evidence="1">
    <location>
        <begin position="109"/>
        <end position="132"/>
    </location>
</feature>
<feature type="compositionally biased region" description="Low complexity" evidence="1">
    <location>
        <begin position="270"/>
        <end position="280"/>
    </location>
</feature>
<feature type="region of interest" description="Disordered" evidence="1">
    <location>
        <begin position="1"/>
        <end position="49"/>
    </location>
</feature>
<feature type="compositionally biased region" description="Polar residues" evidence="1">
    <location>
        <begin position="1"/>
        <end position="11"/>
    </location>
</feature>
<feature type="region of interest" description="Disordered" evidence="1">
    <location>
        <begin position="366"/>
        <end position="387"/>
    </location>
</feature>
<feature type="region of interest" description="Disordered" evidence="1">
    <location>
        <begin position="228"/>
        <end position="296"/>
    </location>
</feature>
<dbReference type="EMBL" id="JAQQWP010000008">
    <property type="protein sequence ID" value="KAK8106102.1"/>
    <property type="molecule type" value="Genomic_DNA"/>
</dbReference>
<feature type="compositionally biased region" description="Low complexity" evidence="1">
    <location>
        <begin position="233"/>
        <end position="249"/>
    </location>
</feature>
<evidence type="ECO:0000256" key="1">
    <source>
        <dbReference type="SAM" id="MobiDB-lite"/>
    </source>
</evidence>
<protein>
    <submittedName>
        <fullName evidence="2">Uncharacterized protein</fullName>
    </submittedName>
</protein>
<feature type="compositionally biased region" description="Polar residues" evidence="1">
    <location>
        <begin position="123"/>
        <end position="132"/>
    </location>
</feature>
<organism evidence="2 3">
    <name type="scientific">Apiospora kogelbergensis</name>
    <dbReference type="NCBI Taxonomy" id="1337665"/>
    <lineage>
        <taxon>Eukaryota</taxon>
        <taxon>Fungi</taxon>
        <taxon>Dikarya</taxon>
        <taxon>Ascomycota</taxon>
        <taxon>Pezizomycotina</taxon>
        <taxon>Sordariomycetes</taxon>
        <taxon>Xylariomycetidae</taxon>
        <taxon>Amphisphaeriales</taxon>
        <taxon>Apiosporaceae</taxon>
        <taxon>Apiospora</taxon>
    </lineage>
</organism>
<evidence type="ECO:0000313" key="3">
    <source>
        <dbReference type="Proteomes" id="UP001392437"/>
    </source>
</evidence>
<comment type="caution">
    <text evidence="2">The sequence shown here is derived from an EMBL/GenBank/DDBJ whole genome shotgun (WGS) entry which is preliminary data.</text>
</comment>
<reference evidence="2 3" key="1">
    <citation type="submission" date="2023-01" db="EMBL/GenBank/DDBJ databases">
        <title>Analysis of 21 Apiospora genomes using comparative genomics revels a genus with tremendous synthesis potential of carbohydrate active enzymes and secondary metabolites.</title>
        <authorList>
            <person name="Sorensen T."/>
        </authorList>
    </citation>
    <scope>NUCLEOTIDE SEQUENCE [LARGE SCALE GENOMIC DNA]</scope>
    <source>
        <strain evidence="2 3">CBS 117206</strain>
    </source>
</reference>
<sequence>MSSNPFPTPNESGLVHANHETHRGNAIQQAMGTPTSVTPAKRPDTDTDDVQFISSKPVKRQKVDHPTNNPAVQLLPQPELRPVSQYQQVPQMDYGNTLTTSITAAPIIHGGDPTPSPYGDLPASTSNEASQSHASKQSCKACFQVLQQRAALARAQGLPFFNPNMPLHMLPSGPYHPAFGPQAHPHFMSAMQAGVHQLGPGSSPMVLPMNMQNYNGVMSSPLLPQQYQQHAIQPMPQKPTTTTEQTPETGYDRTVGTGGNRSPQPTDTVAAGPGSPAKRSPGPPSPHPSLLRSNHRKHSPNLIVDVAETCQEKFPFEEVAKRHGTTVEKVADVFGAIIQVPLLRCPKDRRRAGRLAHERVKEYNKTKRELQDTAATSEAAYRQGGGNSSAAYEAGQGMMLQPPAVVRPFDIANALGPTE</sequence>
<evidence type="ECO:0000313" key="2">
    <source>
        <dbReference type="EMBL" id="KAK8106102.1"/>
    </source>
</evidence>